<dbReference type="Pfam" id="PF00001">
    <property type="entry name" value="7tm_1"/>
    <property type="match status" value="1"/>
</dbReference>
<dbReference type="GO" id="GO:0001594">
    <property type="term" value="F:trace-amine receptor activity"/>
    <property type="evidence" value="ECO:0007669"/>
    <property type="project" value="TreeGrafter"/>
</dbReference>
<evidence type="ECO:0000256" key="1">
    <source>
        <dbReference type="ARBA" id="ARBA00004651"/>
    </source>
</evidence>
<evidence type="ECO:0000256" key="4">
    <source>
        <dbReference type="ARBA" id="ARBA00022989"/>
    </source>
</evidence>
<proteinExistence type="inferred from homology"/>
<dbReference type="AlphaFoldDB" id="A0A834F6I6"/>
<name>A0A834F6I6_ORYME</name>
<keyword evidence="6 10" id="KW-0472">Membrane</keyword>
<dbReference type="Proteomes" id="UP000646548">
    <property type="component" value="Unassembled WGS sequence"/>
</dbReference>
<dbReference type="CDD" id="cd15055">
    <property type="entry name" value="7tmA_TAARs"/>
    <property type="match status" value="1"/>
</dbReference>
<accession>A0A834F6I6</accession>
<dbReference type="InterPro" id="IPR050569">
    <property type="entry name" value="TAAR"/>
</dbReference>
<keyword evidence="4 10" id="KW-1133">Transmembrane helix</keyword>
<comment type="similarity">
    <text evidence="9">Belongs to the G-protein coupled receptor 1 family.</text>
</comment>
<dbReference type="InterPro" id="IPR000276">
    <property type="entry name" value="GPCR_Rhodpsn"/>
</dbReference>
<evidence type="ECO:0000256" key="3">
    <source>
        <dbReference type="ARBA" id="ARBA00022692"/>
    </source>
</evidence>
<evidence type="ECO:0000256" key="5">
    <source>
        <dbReference type="ARBA" id="ARBA00023040"/>
    </source>
</evidence>
<dbReference type="EMBL" id="WKFB01000430">
    <property type="protein sequence ID" value="KAF6723381.1"/>
    <property type="molecule type" value="Genomic_DNA"/>
</dbReference>
<evidence type="ECO:0000256" key="7">
    <source>
        <dbReference type="ARBA" id="ARBA00023170"/>
    </source>
</evidence>
<protein>
    <submittedName>
        <fullName evidence="12">Trace amine-associated receptor 7b</fullName>
    </submittedName>
</protein>
<dbReference type="PANTHER" id="PTHR24249">
    <property type="entry name" value="HISTAMINE RECEPTOR-RELATED G-PROTEIN COUPLED RECEPTOR"/>
    <property type="match status" value="1"/>
</dbReference>
<feature type="transmembrane region" description="Helical" evidence="10">
    <location>
        <begin position="236"/>
        <end position="256"/>
    </location>
</feature>
<evidence type="ECO:0000313" key="12">
    <source>
        <dbReference type="EMBL" id="KAF6723381.1"/>
    </source>
</evidence>
<feature type="transmembrane region" description="Helical" evidence="10">
    <location>
        <begin position="287"/>
        <end position="306"/>
    </location>
</feature>
<evidence type="ECO:0000256" key="10">
    <source>
        <dbReference type="SAM" id="Phobius"/>
    </source>
</evidence>
<dbReference type="PANTHER" id="PTHR24249:SF381">
    <property type="entry name" value="TRACE AMINE ASSOCIATED RECEPTOR 19P-RELATED"/>
    <property type="match status" value="1"/>
</dbReference>
<dbReference type="PROSITE" id="PS00237">
    <property type="entry name" value="G_PROTEIN_RECEP_F1_1"/>
    <property type="match status" value="1"/>
</dbReference>
<keyword evidence="2" id="KW-1003">Cell membrane</keyword>
<evidence type="ECO:0000256" key="6">
    <source>
        <dbReference type="ARBA" id="ARBA00023136"/>
    </source>
</evidence>
<dbReference type="InterPro" id="IPR017452">
    <property type="entry name" value="GPCR_Rhodpsn_7TM"/>
</dbReference>
<comment type="caution">
    <text evidence="12">The sequence shown here is derived from an EMBL/GenBank/DDBJ whole genome shotgun (WGS) entry which is preliminary data.</text>
</comment>
<feature type="transmembrane region" description="Helical" evidence="10">
    <location>
        <begin position="73"/>
        <end position="97"/>
    </location>
</feature>
<evidence type="ECO:0000313" key="13">
    <source>
        <dbReference type="Proteomes" id="UP000646548"/>
    </source>
</evidence>
<feature type="transmembrane region" description="Helical" evidence="10">
    <location>
        <begin position="187"/>
        <end position="206"/>
    </location>
</feature>
<feature type="transmembrane region" description="Helical" evidence="10">
    <location>
        <begin position="318"/>
        <end position="343"/>
    </location>
</feature>
<feature type="domain" description="G-protein coupled receptors family 1 profile" evidence="11">
    <location>
        <begin position="89"/>
        <end position="340"/>
    </location>
</feature>
<keyword evidence="8 9" id="KW-0807">Transducer</keyword>
<dbReference type="Gene3D" id="1.20.1070.10">
    <property type="entry name" value="Rhodopsin 7-helix transmembrane proteins"/>
    <property type="match status" value="1"/>
</dbReference>
<feature type="transmembrane region" description="Helical" evidence="10">
    <location>
        <begin position="144"/>
        <end position="166"/>
    </location>
</feature>
<gene>
    <name evidence="12" type="ORF">FQA47_020617</name>
</gene>
<reference evidence="12" key="1">
    <citation type="journal article" name="BMC Genomics">
        <title>Long-read sequencing and de novo genome assembly of marine medaka (Oryzias melastigma).</title>
        <authorList>
            <person name="Liang P."/>
            <person name="Saqib H.S.A."/>
            <person name="Ni X."/>
            <person name="Shen Y."/>
        </authorList>
    </citation>
    <scope>NUCLEOTIDE SEQUENCE</scope>
    <source>
        <strain evidence="12">Bigg-433</strain>
    </source>
</reference>
<sequence>MGPYSLQTCNQGTNQGRGVGGGCPLPVKNHKRLPLVRSSHSSALLHMEEVELCFPELLNSSCRRTKPSPSAAVLVPLTLSFICLTAVTLNLLVIISVSQFRQLHTPTNLLILSLAVSDFSAGLLVVFQILFLDGCWYLGDLMCVFYYVLDFAVTCSSVGNMVLISVDRYIAICHPLHYASKVTLSRARLAVSLCWICSLFYDFVLLNENLKHPGKFNLCLGECVIGASSAEAVTDLLVSLVIPITAITVLSARVFAAAVSQIRAVRPQAAGQPQSGGVTVRKSELRAARTLGVVVVVFLTCLLPYYCAVLEGPAGFVSLSSVVFFTYLFYLNSCLNPLIYALFYPWFRKSVKIIVTLQVLKPGSRDIKMM</sequence>
<dbReference type="PRINTS" id="PR00237">
    <property type="entry name" value="GPCRRHODOPSN"/>
</dbReference>
<keyword evidence="7 9" id="KW-0675">Receptor</keyword>
<dbReference type="PROSITE" id="PS50262">
    <property type="entry name" value="G_PROTEIN_RECEP_F1_2"/>
    <property type="match status" value="1"/>
</dbReference>
<keyword evidence="3 9" id="KW-0812">Transmembrane</keyword>
<keyword evidence="5 9" id="KW-0297">G-protein coupled receptor</keyword>
<comment type="subcellular location">
    <subcellularLocation>
        <location evidence="1">Cell membrane</location>
        <topology evidence="1">Multi-pass membrane protein</topology>
    </subcellularLocation>
</comment>
<evidence type="ECO:0000256" key="9">
    <source>
        <dbReference type="RuleBase" id="RU000688"/>
    </source>
</evidence>
<evidence type="ECO:0000259" key="11">
    <source>
        <dbReference type="PROSITE" id="PS50262"/>
    </source>
</evidence>
<feature type="transmembrane region" description="Helical" evidence="10">
    <location>
        <begin position="109"/>
        <end position="132"/>
    </location>
</feature>
<organism evidence="12 13">
    <name type="scientific">Oryzias melastigma</name>
    <name type="common">Marine medaka</name>
    <dbReference type="NCBI Taxonomy" id="30732"/>
    <lineage>
        <taxon>Eukaryota</taxon>
        <taxon>Metazoa</taxon>
        <taxon>Chordata</taxon>
        <taxon>Craniata</taxon>
        <taxon>Vertebrata</taxon>
        <taxon>Euteleostomi</taxon>
        <taxon>Actinopterygii</taxon>
        <taxon>Neopterygii</taxon>
        <taxon>Teleostei</taxon>
        <taxon>Neoteleostei</taxon>
        <taxon>Acanthomorphata</taxon>
        <taxon>Ovalentaria</taxon>
        <taxon>Atherinomorphae</taxon>
        <taxon>Beloniformes</taxon>
        <taxon>Adrianichthyidae</taxon>
        <taxon>Oryziinae</taxon>
        <taxon>Oryzias</taxon>
    </lineage>
</organism>
<dbReference type="GO" id="GO:0005886">
    <property type="term" value="C:plasma membrane"/>
    <property type="evidence" value="ECO:0007669"/>
    <property type="project" value="UniProtKB-SubCell"/>
</dbReference>
<dbReference type="SUPFAM" id="SSF81321">
    <property type="entry name" value="Family A G protein-coupled receptor-like"/>
    <property type="match status" value="1"/>
</dbReference>
<evidence type="ECO:0000256" key="2">
    <source>
        <dbReference type="ARBA" id="ARBA00022475"/>
    </source>
</evidence>
<evidence type="ECO:0000256" key="8">
    <source>
        <dbReference type="ARBA" id="ARBA00023224"/>
    </source>
</evidence>